<name>A0AA88A1Z2_FICCA</name>
<keyword evidence="4 5" id="KW-0443">Lipid metabolism</keyword>
<evidence type="ECO:0000256" key="5">
    <source>
        <dbReference type="RuleBase" id="RU367093"/>
    </source>
</evidence>
<protein>
    <recommendedName>
        <fullName evidence="5">Phospholipase A1</fullName>
        <ecNumber evidence="5">3.1.1.-</ecNumber>
    </recommendedName>
</protein>
<dbReference type="GO" id="GO:0008970">
    <property type="term" value="F:phospholipase A1 activity"/>
    <property type="evidence" value="ECO:0007669"/>
    <property type="project" value="UniProtKB-UniRule"/>
</dbReference>
<dbReference type="Proteomes" id="UP001187192">
    <property type="component" value="Unassembled WGS sequence"/>
</dbReference>
<accession>A0AA88A1Z2</accession>
<evidence type="ECO:0000256" key="3">
    <source>
        <dbReference type="ARBA" id="ARBA00022963"/>
    </source>
</evidence>
<evidence type="ECO:0000313" key="8">
    <source>
        <dbReference type="Proteomes" id="UP001187192"/>
    </source>
</evidence>
<dbReference type="AlphaFoldDB" id="A0AA88A1Z2"/>
<evidence type="ECO:0000313" key="7">
    <source>
        <dbReference type="EMBL" id="GMN48119.1"/>
    </source>
</evidence>
<evidence type="ECO:0000256" key="1">
    <source>
        <dbReference type="ARBA" id="ARBA00010701"/>
    </source>
</evidence>
<evidence type="ECO:0000259" key="6">
    <source>
        <dbReference type="Pfam" id="PF01764"/>
    </source>
</evidence>
<gene>
    <name evidence="7" type="ORF">TIFTF001_017297</name>
</gene>
<reference evidence="7" key="1">
    <citation type="submission" date="2023-07" db="EMBL/GenBank/DDBJ databases">
        <title>draft genome sequence of fig (Ficus carica).</title>
        <authorList>
            <person name="Takahashi T."/>
            <person name="Nishimura K."/>
        </authorList>
    </citation>
    <scope>NUCLEOTIDE SEQUENCE</scope>
</reference>
<dbReference type="Gene3D" id="3.40.50.1820">
    <property type="entry name" value="alpha/beta hydrolase"/>
    <property type="match status" value="1"/>
</dbReference>
<keyword evidence="3 5" id="KW-0442">Lipid degradation</keyword>
<dbReference type="EC" id="3.1.1.-" evidence="5"/>
<dbReference type="PANTHER" id="PTHR31828:SF20">
    <property type="entry name" value="PHOSPHOLIPASE A1"/>
    <property type="match status" value="1"/>
</dbReference>
<dbReference type="SUPFAM" id="SSF53474">
    <property type="entry name" value="alpha/beta-Hydrolases"/>
    <property type="match status" value="1"/>
</dbReference>
<dbReference type="PANTHER" id="PTHR31828">
    <property type="entry name" value="PHOSPHOLIPASE A1-IIGAMMA"/>
    <property type="match status" value="1"/>
</dbReference>
<dbReference type="GO" id="GO:0016042">
    <property type="term" value="P:lipid catabolic process"/>
    <property type="evidence" value="ECO:0007669"/>
    <property type="project" value="UniProtKB-UniRule"/>
</dbReference>
<feature type="domain" description="Fungal lipase-type" evidence="6">
    <location>
        <begin position="101"/>
        <end position="261"/>
    </location>
</feature>
<evidence type="ECO:0000256" key="2">
    <source>
        <dbReference type="ARBA" id="ARBA00022801"/>
    </source>
</evidence>
<comment type="caution">
    <text evidence="7">The sequence shown here is derived from an EMBL/GenBank/DDBJ whole genome shotgun (WGS) entry which is preliminary data.</text>
</comment>
<dbReference type="CDD" id="cd00519">
    <property type="entry name" value="Lipase_3"/>
    <property type="match status" value="1"/>
</dbReference>
<dbReference type="InterPro" id="IPR002921">
    <property type="entry name" value="Fungal_lipase-type"/>
</dbReference>
<dbReference type="EMBL" id="BTGU01000027">
    <property type="protein sequence ID" value="GMN48119.1"/>
    <property type="molecule type" value="Genomic_DNA"/>
</dbReference>
<keyword evidence="8" id="KW-1185">Reference proteome</keyword>
<proteinExistence type="inferred from homology"/>
<comment type="similarity">
    <text evidence="1 5">Belongs to the AB hydrolase superfamily. Lipase family.</text>
</comment>
<sequence>MSNNIAKRWRVLSGEKEWEGLLDPLDINLRHYYVIHYGEKAQAIADAFIAETKSKHCGALSLYTGRFLLQEAVAKGSNCIGYLAVATDEGKTVLGRRDILVVWRGSMLSGDWTTDFTFELVSAKDMLGSTNNPMVHKGWYSLYTATNTTSLNRTSAQDQVFAEVKKLVAKYQNEEISITVTGHSMGAALATLNAVDLAYNKTKVLSTSKPNKNNVPVTAYVFTSPRVRDKGFGSVFSELSNSANAANLNILRINELLDVVVKRTIVAPYGSQIAIREVIPPFDCYEERAAGA</sequence>
<dbReference type="InterPro" id="IPR029058">
    <property type="entry name" value="AB_hydrolase_fold"/>
</dbReference>
<dbReference type="InterPro" id="IPR033556">
    <property type="entry name" value="PLA"/>
</dbReference>
<comment type="function">
    <text evidence="5">Acylhydrolase that catalyzes the hydrolysis of phospholipids at the sn-1 position.</text>
</comment>
<dbReference type="Pfam" id="PF01764">
    <property type="entry name" value="Lipase_3"/>
    <property type="match status" value="1"/>
</dbReference>
<organism evidence="7 8">
    <name type="scientific">Ficus carica</name>
    <name type="common">Common fig</name>
    <dbReference type="NCBI Taxonomy" id="3494"/>
    <lineage>
        <taxon>Eukaryota</taxon>
        <taxon>Viridiplantae</taxon>
        <taxon>Streptophyta</taxon>
        <taxon>Embryophyta</taxon>
        <taxon>Tracheophyta</taxon>
        <taxon>Spermatophyta</taxon>
        <taxon>Magnoliopsida</taxon>
        <taxon>eudicotyledons</taxon>
        <taxon>Gunneridae</taxon>
        <taxon>Pentapetalae</taxon>
        <taxon>rosids</taxon>
        <taxon>fabids</taxon>
        <taxon>Rosales</taxon>
        <taxon>Moraceae</taxon>
        <taxon>Ficeae</taxon>
        <taxon>Ficus</taxon>
    </lineage>
</organism>
<keyword evidence="2 5" id="KW-0378">Hydrolase</keyword>
<evidence type="ECO:0000256" key="4">
    <source>
        <dbReference type="ARBA" id="ARBA00023098"/>
    </source>
</evidence>